<dbReference type="Proteomes" id="UP000198925">
    <property type="component" value="Unassembled WGS sequence"/>
</dbReference>
<keyword evidence="2" id="KW-1185">Reference proteome</keyword>
<evidence type="ECO:0000313" key="2">
    <source>
        <dbReference type="Proteomes" id="UP000198925"/>
    </source>
</evidence>
<accession>A0A1G7B5S8</accession>
<evidence type="ECO:0000313" key="1">
    <source>
        <dbReference type="EMBL" id="SDE22439.1"/>
    </source>
</evidence>
<name>A0A1G7B5S8_9PROT</name>
<dbReference type="OrthoDB" id="7181366at2"/>
<dbReference type="STRING" id="938405.SAMN02927895_01164"/>
<sequence>MATDTIRSGLRFGRLVVSHEDTPYFWRGRFARRRWLCDCACGGSATVREDRLKAGTTLSCGCLRDDASRERQFRHGGKSGGRVAPEYHVWQGLLHRQQEASVCRRWRASGGRGYAAFLEDLGPRPSPEHRLVRLNESRGFSPANCAWEHAPPRRGTPRHFIPYRGRMVSLSAAAAATGIDYRRLCKRLERGWSPAEALRP</sequence>
<organism evidence="1 2">
    <name type="scientific">Belnapia rosea</name>
    <dbReference type="NCBI Taxonomy" id="938405"/>
    <lineage>
        <taxon>Bacteria</taxon>
        <taxon>Pseudomonadati</taxon>
        <taxon>Pseudomonadota</taxon>
        <taxon>Alphaproteobacteria</taxon>
        <taxon>Acetobacterales</taxon>
        <taxon>Roseomonadaceae</taxon>
        <taxon>Belnapia</taxon>
    </lineage>
</organism>
<dbReference type="RefSeq" id="WP_090561293.1">
    <property type="nucleotide sequence ID" value="NZ_FMXZ01000002.1"/>
</dbReference>
<evidence type="ECO:0008006" key="3">
    <source>
        <dbReference type="Google" id="ProtNLM"/>
    </source>
</evidence>
<protein>
    <recommendedName>
        <fullName evidence="3">AP2 domain-containing protein</fullName>
    </recommendedName>
</protein>
<dbReference type="EMBL" id="FMZX01000023">
    <property type="protein sequence ID" value="SDE22439.1"/>
    <property type="molecule type" value="Genomic_DNA"/>
</dbReference>
<proteinExistence type="predicted"/>
<reference evidence="1 2" key="1">
    <citation type="submission" date="2016-10" db="EMBL/GenBank/DDBJ databases">
        <authorList>
            <person name="de Groot N.N."/>
        </authorList>
    </citation>
    <scope>NUCLEOTIDE SEQUENCE [LARGE SCALE GENOMIC DNA]</scope>
    <source>
        <strain evidence="1 2">CPCC 100156</strain>
    </source>
</reference>
<gene>
    <name evidence="1" type="ORF">SAMN04487779_102332</name>
</gene>
<dbReference type="AlphaFoldDB" id="A0A1G7B5S8"/>